<dbReference type="Proteomes" id="UP000076738">
    <property type="component" value="Unassembled WGS sequence"/>
</dbReference>
<accession>A0A167H8Q7</accession>
<evidence type="ECO:0000313" key="1">
    <source>
        <dbReference type="EMBL" id="KZO91360.1"/>
    </source>
</evidence>
<proteinExistence type="predicted"/>
<reference evidence="1 2" key="1">
    <citation type="journal article" date="2016" name="Mol. Biol. Evol.">
        <title>Comparative Genomics of Early-Diverging Mushroom-Forming Fungi Provides Insights into the Origins of Lignocellulose Decay Capabilities.</title>
        <authorList>
            <person name="Nagy L.G."/>
            <person name="Riley R."/>
            <person name="Tritt A."/>
            <person name="Adam C."/>
            <person name="Daum C."/>
            <person name="Floudas D."/>
            <person name="Sun H."/>
            <person name="Yadav J.S."/>
            <person name="Pangilinan J."/>
            <person name="Larsson K.H."/>
            <person name="Matsuura K."/>
            <person name="Barry K."/>
            <person name="Labutti K."/>
            <person name="Kuo R."/>
            <person name="Ohm R.A."/>
            <person name="Bhattacharya S.S."/>
            <person name="Shirouzu T."/>
            <person name="Yoshinaga Y."/>
            <person name="Martin F.M."/>
            <person name="Grigoriev I.V."/>
            <person name="Hibbett D.S."/>
        </authorList>
    </citation>
    <scope>NUCLEOTIDE SEQUENCE [LARGE SCALE GENOMIC DNA]</scope>
    <source>
        <strain evidence="1 2">TUFC12733</strain>
    </source>
</reference>
<gene>
    <name evidence="1" type="ORF">CALVIDRAFT_347995</name>
</gene>
<protein>
    <submittedName>
        <fullName evidence="1">Uncharacterized protein</fullName>
    </submittedName>
</protein>
<organism evidence="1 2">
    <name type="scientific">Calocera viscosa (strain TUFC12733)</name>
    <dbReference type="NCBI Taxonomy" id="1330018"/>
    <lineage>
        <taxon>Eukaryota</taxon>
        <taxon>Fungi</taxon>
        <taxon>Dikarya</taxon>
        <taxon>Basidiomycota</taxon>
        <taxon>Agaricomycotina</taxon>
        <taxon>Dacrymycetes</taxon>
        <taxon>Dacrymycetales</taxon>
        <taxon>Dacrymycetaceae</taxon>
        <taxon>Calocera</taxon>
    </lineage>
</organism>
<evidence type="ECO:0000313" key="2">
    <source>
        <dbReference type="Proteomes" id="UP000076738"/>
    </source>
</evidence>
<name>A0A167H8Q7_CALVF</name>
<keyword evidence="2" id="KW-1185">Reference proteome</keyword>
<dbReference type="EMBL" id="KV417324">
    <property type="protein sequence ID" value="KZO91360.1"/>
    <property type="molecule type" value="Genomic_DNA"/>
</dbReference>
<sequence>MALRETARSWMSPLRMVWSCVGWISNRKCPSSPAPRSRATETSRLPLRRCREIATAGSRRAVADRAGRAAGVAGAVGAAGAGSHKSHLL</sequence>
<dbReference type="AlphaFoldDB" id="A0A167H8Q7"/>